<sequence>MSTMTETLCTLFALDRNIELFVLHFPQMVIIFALISFGGWVYETIYCSIVEGEFTKRGFLFGPSCPIYGIGALAVWLVLGQISNPFVVFIIGGFLATVIEYSTGLFLERRFKKKWWDYSMFKFNLHGRICPQASAVFGAFSVTSVFILVPSMLDILMIFSKHTISVVAFIVATLYFLDTVASLLWNGPTTHHKVEAAAQDASLRIEEATQNASQKVSAAAQSASQKANAAAQTATLIASQKAQEVSQKVQVTKQKLDNTTQKVKDRLPGSFPWDN</sequence>
<dbReference type="Proteomes" id="UP000000960">
    <property type="component" value="Chromosome"/>
</dbReference>
<keyword evidence="1" id="KW-0812">Transmembrane</keyword>
<feature type="transmembrane region" description="Helical" evidence="1">
    <location>
        <begin position="58"/>
        <end position="79"/>
    </location>
</feature>
<keyword evidence="1" id="KW-0472">Membrane</keyword>
<accession>C8WAC8</accession>
<feature type="transmembrane region" description="Helical" evidence="1">
    <location>
        <begin position="85"/>
        <end position="108"/>
    </location>
</feature>
<dbReference type="EMBL" id="CP001721">
    <property type="protein sequence ID" value="ACV51066.1"/>
    <property type="molecule type" value="Genomic_DNA"/>
</dbReference>
<reference evidence="2 3" key="1">
    <citation type="journal article" date="2009" name="Stand. Genomic Sci.">
        <title>Complete genome sequence of Atopobium parvulum type strain (IPP 1246).</title>
        <authorList>
            <person name="Copeland A."/>
            <person name="Sikorski J."/>
            <person name="Lapidus A."/>
            <person name="Nolan M."/>
            <person name="Del Rio T.G."/>
            <person name="Lucas S."/>
            <person name="Chen F."/>
            <person name="Tice H."/>
            <person name="Pitluck S."/>
            <person name="Cheng J.F."/>
            <person name="Pukall R."/>
            <person name="Chertkov O."/>
            <person name="Brettin T."/>
            <person name="Han C."/>
            <person name="Detter J.C."/>
            <person name="Kuske C."/>
            <person name="Bruce D."/>
            <person name="Goodwin L."/>
            <person name="Ivanova N."/>
            <person name="Mavromatis K."/>
            <person name="Mikhailova N."/>
            <person name="Chen A."/>
            <person name="Palaniappan K."/>
            <person name="Chain P."/>
            <person name="Rohde M."/>
            <person name="Goker M."/>
            <person name="Bristow J."/>
            <person name="Eisen J.A."/>
            <person name="Markowitz V."/>
            <person name="Hugenholtz P."/>
            <person name="Kyrpides N.C."/>
            <person name="Klenk H.P."/>
            <person name="Detter J.C."/>
        </authorList>
    </citation>
    <scope>NUCLEOTIDE SEQUENCE [LARGE SCALE GENOMIC DNA]</scope>
    <source>
        <strain evidence="3">ATCC 33793 / DSM 20469 / CCUG 32760 / JCM 10300 / KCTC 3663 / VPI 0546 / 1246</strain>
    </source>
</reference>
<protein>
    <recommendedName>
        <fullName evidence="4">PF06541 family protein</fullName>
    </recommendedName>
</protein>
<organism evidence="2 3">
    <name type="scientific">Lancefieldella parvula (strain ATCC 33793 / DSM 20469 / CCUG 32760 / JCM 10300 / KCTC 3663 / VPI 0546 / 1246)</name>
    <name type="common">Atopobium parvulum</name>
    <dbReference type="NCBI Taxonomy" id="521095"/>
    <lineage>
        <taxon>Bacteria</taxon>
        <taxon>Bacillati</taxon>
        <taxon>Actinomycetota</taxon>
        <taxon>Coriobacteriia</taxon>
        <taxon>Coriobacteriales</taxon>
        <taxon>Atopobiaceae</taxon>
        <taxon>Lancefieldella</taxon>
    </lineage>
</organism>
<evidence type="ECO:0008006" key="4">
    <source>
        <dbReference type="Google" id="ProtNLM"/>
    </source>
</evidence>
<dbReference type="RefSeq" id="WP_012808723.1">
    <property type="nucleotide sequence ID" value="NC_013203.1"/>
</dbReference>
<dbReference type="AlphaFoldDB" id="C8WAC8"/>
<dbReference type="OrthoDB" id="9789229at2"/>
<evidence type="ECO:0000313" key="2">
    <source>
        <dbReference type="EMBL" id="ACV51066.1"/>
    </source>
</evidence>
<feature type="transmembrane region" description="Helical" evidence="1">
    <location>
        <begin position="155"/>
        <end position="177"/>
    </location>
</feature>
<proteinExistence type="predicted"/>
<dbReference type="InterPro" id="IPR010540">
    <property type="entry name" value="CmpB_TMEM229"/>
</dbReference>
<keyword evidence="1" id="KW-1133">Transmembrane helix</keyword>
<keyword evidence="3" id="KW-1185">Reference proteome</keyword>
<dbReference type="eggNOG" id="COG4905">
    <property type="taxonomic scope" value="Bacteria"/>
</dbReference>
<dbReference type="STRING" id="521095.Apar_0636"/>
<evidence type="ECO:0000313" key="3">
    <source>
        <dbReference type="Proteomes" id="UP000000960"/>
    </source>
</evidence>
<feature type="transmembrane region" description="Helical" evidence="1">
    <location>
        <begin position="20"/>
        <end position="46"/>
    </location>
</feature>
<gene>
    <name evidence="2" type="ordered locus">Apar_0636</name>
</gene>
<dbReference type="GeneID" id="84806901"/>
<feature type="transmembrane region" description="Helical" evidence="1">
    <location>
        <begin position="129"/>
        <end position="149"/>
    </location>
</feature>
<evidence type="ECO:0000256" key="1">
    <source>
        <dbReference type="SAM" id="Phobius"/>
    </source>
</evidence>
<dbReference type="Pfam" id="PF06541">
    <property type="entry name" value="ABC_trans_CmpB"/>
    <property type="match status" value="1"/>
</dbReference>
<dbReference type="KEGG" id="apv:Apar_0636"/>
<dbReference type="HOGENOM" id="CLU_055257_2_2_11"/>
<name>C8WAC8_LANP1</name>